<dbReference type="AlphaFoldDB" id="A0A136Q8E6"/>
<evidence type="ECO:0000313" key="2">
    <source>
        <dbReference type="Proteomes" id="UP000070366"/>
    </source>
</evidence>
<keyword evidence="2" id="KW-1185">Reference proteome</keyword>
<protein>
    <submittedName>
        <fullName evidence="1">Uncharacterized protein</fullName>
    </submittedName>
</protein>
<name>A0A136Q8E6_9FIRM</name>
<evidence type="ECO:0000313" key="1">
    <source>
        <dbReference type="EMBL" id="KXK66879.1"/>
    </source>
</evidence>
<accession>A0A136Q8E6</accession>
<proteinExistence type="predicted"/>
<organism evidence="1 2">
    <name type="scientific">Christensenella minuta</name>
    <dbReference type="NCBI Taxonomy" id="626937"/>
    <lineage>
        <taxon>Bacteria</taxon>
        <taxon>Bacillati</taxon>
        <taxon>Bacillota</taxon>
        <taxon>Clostridia</taxon>
        <taxon>Christensenellales</taxon>
        <taxon>Christensenellaceae</taxon>
        <taxon>Christensenella</taxon>
    </lineage>
</organism>
<dbReference type="Proteomes" id="UP000070366">
    <property type="component" value="Unassembled WGS sequence"/>
</dbReference>
<dbReference type="STRING" id="626937.HMPREF3293_00267"/>
<dbReference type="KEGG" id="cmiu:B1H56_06640"/>
<reference evidence="1 2" key="1">
    <citation type="submission" date="2016-02" db="EMBL/GenBank/DDBJ databases">
        <authorList>
            <person name="Wen L."/>
            <person name="He K."/>
            <person name="Yang H."/>
        </authorList>
    </citation>
    <scope>NUCLEOTIDE SEQUENCE [LARGE SCALE GENOMIC DNA]</scope>
    <source>
        <strain evidence="1 2">DSM 22607</strain>
    </source>
</reference>
<comment type="caution">
    <text evidence="1">The sequence shown here is derived from an EMBL/GenBank/DDBJ whole genome shotgun (WGS) entry which is preliminary data.</text>
</comment>
<gene>
    <name evidence="1" type="ORF">HMPREF3293_00267</name>
</gene>
<sequence>MFFPPAVFLCFRDRPDFHSSGREFPRLLHLRLAKSAVPLFLSTARVLPFPMDICVIPFKMKNFSYLYFTVKAPAHSTAKP</sequence>
<dbReference type="EMBL" id="LSZW01000023">
    <property type="protein sequence ID" value="KXK66879.1"/>
    <property type="molecule type" value="Genomic_DNA"/>
</dbReference>